<dbReference type="EMBL" id="CP002209">
    <property type="protein sequence ID" value="ADN75691.1"/>
    <property type="molecule type" value="Genomic_DNA"/>
</dbReference>
<feature type="transmembrane region" description="Helical" evidence="1">
    <location>
        <begin position="99"/>
        <end position="116"/>
    </location>
</feature>
<dbReference type="GeneID" id="67181705"/>
<proteinExistence type="predicted"/>
<feature type="transmembrane region" description="Helical" evidence="1">
    <location>
        <begin position="128"/>
        <end position="146"/>
    </location>
</feature>
<dbReference type="PANTHER" id="PTHR28026:SF9">
    <property type="entry name" value="2-HYDROXY-PALMITIC ACID DIOXYGENASE MPO1"/>
    <property type="match status" value="1"/>
</dbReference>
<dbReference type="InterPro" id="IPR009305">
    <property type="entry name" value="Mpo1-like"/>
</dbReference>
<organism evidence="2 3">
    <name type="scientific">Ferrimonas balearica (strain DSM 9799 / CCM 4581 / KCTC 23876 / PAT)</name>
    <dbReference type="NCBI Taxonomy" id="550540"/>
    <lineage>
        <taxon>Bacteria</taxon>
        <taxon>Pseudomonadati</taxon>
        <taxon>Pseudomonadota</taxon>
        <taxon>Gammaproteobacteria</taxon>
        <taxon>Alteromonadales</taxon>
        <taxon>Ferrimonadaceae</taxon>
        <taxon>Ferrimonas</taxon>
    </lineage>
</organism>
<keyword evidence="1" id="KW-0812">Transmembrane</keyword>
<dbReference type="eggNOG" id="COG4539">
    <property type="taxonomic scope" value="Bacteria"/>
</dbReference>
<gene>
    <name evidence="2" type="ordered locus">Fbal_1487</name>
</gene>
<name>E1SP66_FERBD</name>
<dbReference type="HOGENOM" id="CLU_081702_2_1_6"/>
<dbReference type="AlphaFoldDB" id="E1SP66"/>
<dbReference type="Proteomes" id="UP000006683">
    <property type="component" value="Chromosome"/>
</dbReference>
<keyword evidence="3" id="KW-1185">Reference proteome</keyword>
<feature type="transmembrane region" description="Helical" evidence="1">
    <location>
        <begin position="50"/>
        <end position="67"/>
    </location>
</feature>
<dbReference type="STRING" id="550540.Fbal_1487"/>
<feature type="transmembrane region" description="Helical" evidence="1">
    <location>
        <begin position="25"/>
        <end position="44"/>
    </location>
</feature>
<evidence type="ECO:0008006" key="4">
    <source>
        <dbReference type="Google" id="ProtNLM"/>
    </source>
</evidence>
<evidence type="ECO:0000313" key="2">
    <source>
        <dbReference type="EMBL" id="ADN75691.1"/>
    </source>
</evidence>
<feature type="transmembrane region" description="Helical" evidence="1">
    <location>
        <begin position="74"/>
        <end position="93"/>
    </location>
</feature>
<evidence type="ECO:0000256" key="1">
    <source>
        <dbReference type="SAM" id="Phobius"/>
    </source>
</evidence>
<dbReference type="OrthoDB" id="5515308at2"/>
<accession>E1SP66</accession>
<dbReference type="Pfam" id="PF06127">
    <property type="entry name" value="Mpo1-like"/>
    <property type="match status" value="1"/>
</dbReference>
<reference evidence="2 3" key="1">
    <citation type="journal article" date="2010" name="Stand. Genomic Sci.">
        <title>Complete genome sequence of Ferrimonas balearica type strain (PAT).</title>
        <authorList>
            <person name="Nolan M."/>
            <person name="Sikorski J."/>
            <person name="Davenport K."/>
            <person name="Lucas S."/>
            <person name="Glavina Del Rio T."/>
            <person name="Tice H."/>
            <person name="Cheng J."/>
            <person name="Goodwin L."/>
            <person name="Pitluck S."/>
            <person name="Liolios K."/>
            <person name="Ivanova N."/>
            <person name="Mavromatis K."/>
            <person name="Ovchinnikova G."/>
            <person name="Pati A."/>
            <person name="Chen A."/>
            <person name="Palaniappan K."/>
            <person name="Land M."/>
            <person name="Hauser L."/>
            <person name="Chang Y."/>
            <person name="Jeffries C."/>
            <person name="Tapia R."/>
            <person name="Brettin T."/>
            <person name="Detter J."/>
            <person name="Han C."/>
            <person name="Yasawong M."/>
            <person name="Rohde M."/>
            <person name="Tindall B."/>
            <person name="Goker M."/>
            <person name="Woyke T."/>
            <person name="Bristow J."/>
            <person name="Eisen J."/>
            <person name="Markowitz V."/>
            <person name="Hugenholtz P."/>
            <person name="Kyrpides N."/>
            <person name="Klenk H."/>
            <person name="Lapidus A."/>
        </authorList>
    </citation>
    <scope>NUCLEOTIDE SEQUENCE [LARGE SCALE GENOMIC DNA]</scope>
    <source>
        <strain evidence="3">DSM 9799 / CCM 4581 / KCTC 23876 / PAT</strain>
    </source>
</reference>
<keyword evidence="1" id="KW-1133">Transmembrane helix</keyword>
<keyword evidence="1" id="KW-0472">Membrane</keyword>
<sequence length="159" mass="18225">MLDKNIQQWLNAYGVSHQNPINKTIHWICVPIIMWTVLALLWEVHLPGQPLLNLALVLIVISLLFYWRLSRNLAIGMVGVTASMVGIILWHQATLAIPLWQSALTLFVVAWIFQFIGHKIEGKKPSFFEDIQFLLIGPIWLLSFIYRKLGIPYRPAAQA</sequence>
<dbReference type="PANTHER" id="PTHR28026">
    <property type="entry name" value="DUF962 DOMAIN PROTEIN (AFU_ORTHOLOGUE AFUA_8G05310)"/>
    <property type="match status" value="1"/>
</dbReference>
<protein>
    <recommendedName>
        <fullName evidence="4">PRS2 protein</fullName>
    </recommendedName>
</protein>
<dbReference type="GO" id="GO:0046521">
    <property type="term" value="P:sphingoid catabolic process"/>
    <property type="evidence" value="ECO:0007669"/>
    <property type="project" value="TreeGrafter"/>
</dbReference>
<dbReference type="RefSeq" id="WP_013344997.1">
    <property type="nucleotide sequence ID" value="NC_014541.1"/>
</dbReference>
<dbReference type="GO" id="GO:0016020">
    <property type="term" value="C:membrane"/>
    <property type="evidence" value="ECO:0007669"/>
    <property type="project" value="GOC"/>
</dbReference>
<dbReference type="KEGG" id="fbl:Fbal_1487"/>
<evidence type="ECO:0000313" key="3">
    <source>
        <dbReference type="Proteomes" id="UP000006683"/>
    </source>
</evidence>